<feature type="compositionally biased region" description="Basic residues" evidence="1">
    <location>
        <begin position="80"/>
        <end position="92"/>
    </location>
</feature>
<accession>A0AAD9X2R9</accession>
<evidence type="ECO:0000313" key="2">
    <source>
        <dbReference type="EMBL" id="KAK2651706.1"/>
    </source>
</evidence>
<dbReference type="Proteomes" id="UP001280121">
    <property type="component" value="Unassembled WGS sequence"/>
</dbReference>
<feature type="compositionally biased region" description="Polar residues" evidence="1">
    <location>
        <begin position="95"/>
        <end position="107"/>
    </location>
</feature>
<dbReference type="AlphaFoldDB" id="A0AAD9X2R9"/>
<name>A0AAD9X2R9_9ROSI</name>
<dbReference type="EMBL" id="JANJYI010000004">
    <property type="protein sequence ID" value="KAK2651706.1"/>
    <property type="molecule type" value="Genomic_DNA"/>
</dbReference>
<evidence type="ECO:0000256" key="1">
    <source>
        <dbReference type="SAM" id="MobiDB-lite"/>
    </source>
</evidence>
<sequence length="134" mass="15126">MYVQQCLTKSAYMQTYKGMIHPLPDQKMWPEIEAGEVLPPPFEVQPGRPKMQRKRESGENTKGGRTGTIVCTYCKMPRHNKRTCKKAKKQTKQRLPSTTEASSSQAVDANPTRKNKIKKQHPSQGGGFHNPSQS</sequence>
<proteinExistence type="predicted"/>
<feature type="region of interest" description="Disordered" evidence="1">
    <location>
        <begin position="80"/>
        <end position="134"/>
    </location>
</feature>
<reference evidence="2" key="1">
    <citation type="journal article" date="2023" name="Plant J.">
        <title>Genome sequences and population genomics provide insights into the demographic history, inbreeding, and mutation load of two 'living fossil' tree species of Dipteronia.</title>
        <authorList>
            <person name="Feng Y."/>
            <person name="Comes H.P."/>
            <person name="Chen J."/>
            <person name="Zhu S."/>
            <person name="Lu R."/>
            <person name="Zhang X."/>
            <person name="Li P."/>
            <person name="Qiu J."/>
            <person name="Olsen K.M."/>
            <person name="Qiu Y."/>
        </authorList>
    </citation>
    <scope>NUCLEOTIDE SEQUENCE</scope>
    <source>
        <strain evidence="2">KIB01</strain>
    </source>
</reference>
<protein>
    <submittedName>
        <fullName evidence="2">Uncharacterized protein</fullName>
    </submittedName>
</protein>
<organism evidence="2 3">
    <name type="scientific">Dipteronia dyeriana</name>
    <dbReference type="NCBI Taxonomy" id="168575"/>
    <lineage>
        <taxon>Eukaryota</taxon>
        <taxon>Viridiplantae</taxon>
        <taxon>Streptophyta</taxon>
        <taxon>Embryophyta</taxon>
        <taxon>Tracheophyta</taxon>
        <taxon>Spermatophyta</taxon>
        <taxon>Magnoliopsida</taxon>
        <taxon>eudicotyledons</taxon>
        <taxon>Gunneridae</taxon>
        <taxon>Pentapetalae</taxon>
        <taxon>rosids</taxon>
        <taxon>malvids</taxon>
        <taxon>Sapindales</taxon>
        <taxon>Sapindaceae</taxon>
        <taxon>Hippocastanoideae</taxon>
        <taxon>Acereae</taxon>
        <taxon>Dipteronia</taxon>
    </lineage>
</organism>
<comment type="caution">
    <text evidence="2">The sequence shown here is derived from an EMBL/GenBank/DDBJ whole genome shotgun (WGS) entry which is preliminary data.</text>
</comment>
<keyword evidence="3" id="KW-1185">Reference proteome</keyword>
<gene>
    <name evidence="2" type="ORF">Ddye_011562</name>
</gene>
<feature type="region of interest" description="Disordered" evidence="1">
    <location>
        <begin position="38"/>
        <end position="68"/>
    </location>
</feature>
<evidence type="ECO:0000313" key="3">
    <source>
        <dbReference type="Proteomes" id="UP001280121"/>
    </source>
</evidence>